<sequence length="302" mass="32920">MAGGKADNPSPTSSGGCPTDAPKGADAPVCTDEDCKGPNDGPKDKVRVCSEGKWKDCPCLRSGTFIAEATDPDYLKAQQDMFQWVLDHDGDFSKPWCIHGASPRSGRTPSDYCMCGENGATYYPIAEKKEGEEYNPCPYTEKDHPKETLTFQDPPKQTEAPPPPPPAPQPTCNTNPCGDFEKAKKDFPWVHLGTATEAGHKFCADNKGKAVVEGRDNLQGTYDDAPDHKNFEGGPMQFLIKVDRVDTNADKTLDEKDCNTAVDVILNGCDTCSNDIKFGGKIEINGVIFRINPMRYIPCITC</sequence>
<dbReference type="Proteomes" id="UP000800097">
    <property type="component" value="Unassembled WGS sequence"/>
</dbReference>
<name>A0A6A6J4R9_WESOR</name>
<evidence type="ECO:0000256" key="1">
    <source>
        <dbReference type="SAM" id="MobiDB-lite"/>
    </source>
</evidence>
<feature type="region of interest" description="Disordered" evidence="1">
    <location>
        <begin position="1"/>
        <end position="45"/>
    </location>
</feature>
<dbReference type="EMBL" id="ML986542">
    <property type="protein sequence ID" value="KAF2271435.1"/>
    <property type="molecule type" value="Genomic_DNA"/>
</dbReference>
<feature type="compositionally biased region" description="Pro residues" evidence="1">
    <location>
        <begin position="160"/>
        <end position="169"/>
    </location>
</feature>
<keyword evidence="3" id="KW-1185">Reference proteome</keyword>
<protein>
    <submittedName>
        <fullName evidence="2">Uncharacterized protein</fullName>
    </submittedName>
</protein>
<proteinExistence type="predicted"/>
<dbReference type="OrthoDB" id="5228334at2759"/>
<feature type="region of interest" description="Disordered" evidence="1">
    <location>
        <begin position="134"/>
        <end position="177"/>
    </location>
</feature>
<evidence type="ECO:0000313" key="3">
    <source>
        <dbReference type="Proteomes" id="UP000800097"/>
    </source>
</evidence>
<dbReference type="RefSeq" id="XP_033648974.1">
    <property type="nucleotide sequence ID" value="XM_033799426.1"/>
</dbReference>
<gene>
    <name evidence="2" type="ORF">EI97DRAFT_437863</name>
</gene>
<evidence type="ECO:0000313" key="2">
    <source>
        <dbReference type="EMBL" id="KAF2271435.1"/>
    </source>
</evidence>
<accession>A0A6A6J4R9</accession>
<feature type="compositionally biased region" description="Basic and acidic residues" evidence="1">
    <location>
        <begin position="33"/>
        <end position="45"/>
    </location>
</feature>
<dbReference type="AlphaFoldDB" id="A0A6A6J4R9"/>
<reference evidence="2" key="1">
    <citation type="journal article" date="2020" name="Stud. Mycol.">
        <title>101 Dothideomycetes genomes: a test case for predicting lifestyles and emergence of pathogens.</title>
        <authorList>
            <person name="Haridas S."/>
            <person name="Albert R."/>
            <person name="Binder M."/>
            <person name="Bloem J."/>
            <person name="Labutti K."/>
            <person name="Salamov A."/>
            <person name="Andreopoulos B."/>
            <person name="Baker S."/>
            <person name="Barry K."/>
            <person name="Bills G."/>
            <person name="Bluhm B."/>
            <person name="Cannon C."/>
            <person name="Castanera R."/>
            <person name="Culley D."/>
            <person name="Daum C."/>
            <person name="Ezra D."/>
            <person name="Gonzalez J."/>
            <person name="Henrissat B."/>
            <person name="Kuo A."/>
            <person name="Liang C."/>
            <person name="Lipzen A."/>
            <person name="Lutzoni F."/>
            <person name="Magnuson J."/>
            <person name="Mondo S."/>
            <person name="Nolan M."/>
            <person name="Ohm R."/>
            <person name="Pangilinan J."/>
            <person name="Park H.-J."/>
            <person name="Ramirez L."/>
            <person name="Alfaro M."/>
            <person name="Sun H."/>
            <person name="Tritt A."/>
            <person name="Yoshinaga Y."/>
            <person name="Zwiers L.-H."/>
            <person name="Turgeon B."/>
            <person name="Goodwin S."/>
            <person name="Spatafora J."/>
            <person name="Crous P."/>
            <person name="Grigoriev I."/>
        </authorList>
    </citation>
    <scope>NUCLEOTIDE SEQUENCE</scope>
    <source>
        <strain evidence="2">CBS 379.55</strain>
    </source>
</reference>
<dbReference type="GeneID" id="54552601"/>
<organism evidence="2 3">
    <name type="scientific">Westerdykella ornata</name>
    <dbReference type="NCBI Taxonomy" id="318751"/>
    <lineage>
        <taxon>Eukaryota</taxon>
        <taxon>Fungi</taxon>
        <taxon>Dikarya</taxon>
        <taxon>Ascomycota</taxon>
        <taxon>Pezizomycotina</taxon>
        <taxon>Dothideomycetes</taxon>
        <taxon>Pleosporomycetidae</taxon>
        <taxon>Pleosporales</taxon>
        <taxon>Sporormiaceae</taxon>
        <taxon>Westerdykella</taxon>
    </lineage>
</organism>